<dbReference type="InterPro" id="IPR029068">
    <property type="entry name" value="Glyas_Bleomycin-R_OHBP_Dase"/>
</dbReference>
<comment type="caution">
    <text evidence="3">The sequence shown here is derived from an EMBL/GenBank/DDBJ whole genome shotgun (WGS) entry which is preliminary data.</text>
</comment>
<evidence type="ECO:0000313" key="3">
    <source>
        <dbReference type="EMBL" id="GAG35466.1"/>
    </source>
</evidence>
<organism evidence="3">
    <name type="scientific">marine sediment metagenome</name>
    <dbReference type="NCBI Taxonomy" id="412755"/>
    <lineage>
        <taxon>unclassified sequences</taxon>
        <taxon>metagenomes</taxon>
        <taxon>ecological metagenomes</taxon>
    </lineage>
</organism>
<evidence type="ECO:0000259" key="2">
    <source>
        <dbReference type="PROSITE" id="PS51819"/>
    </source>
</evidence>
<gene>
    <name evidence="3" type="ORF">S01H1_68867</name>
</gene>
<dbReference type="PANTHER" id="PTHR43048">
    <property type="entry name" value="METHYLMALONYL-COA EPIMERASE"/>
    <property type="match status" value="1"/>
</dbReference>
<dbReference type="GO" id="GO:0046491">
    <property type="term" value="P:L-methylmalonyl-CoA metabolic process"/>
    <property type="evidence" value="ECO:0007669"/>
    <property type="project" value="TreeGrafter"/>
</dbReference>
<keyword evidence="1" id="KW-0479">Metal-binding</keyword>
<proteinExistence type="predicted"/>
<name>X0YF77_9ZZZZ</name>
<sequence length="160" mass="18436">MVIKKPGERKIIQVAQVVKDIDKAMKKYYEILNIGPWSVYTFAPPILRECTFKGKPSDATWVLALAWVGDTQLEIMQPLSGESVYTHFLDKKGEGFHHIKEWVDDCAASIEEYRMKGIEVIQSGKYDEDEFYYLNTEPELGILYEIGNNGKIRAPERIYP</sequence>
<dbReference type="SUPFAM" id="SSF54593">
    <property type="entry name" value="Glyoxalase/Bleomycin resistance protein/Dihydroxybiphenyl dioxygenase"/>
    <property type="match status" value="1"/>
</dbReference>
<protein>
    <recommendedName>
        <fullName evidence="2">VOC domain-containing protein</fullName>
    </recommendedName>
</protein>
<dbReference type="Gene3D" id="3.10.180.10">
    <property type="entry name" value="2,3-Dihydroxybiphenyl 1,2-Dioxygenase, domain 1"/>
    <property type="match status" value="1"/>
</dbReference>
<dbReference type="PANTHER" id="PTHR43048:SF3">
    <property type="entry name" value="METHYLMALONYL-COA EPIMERASE, MITOCHONDRIAL"/>
    <property type="match status" value="1"/>
</dbReference>
<dbReference type="GO" id="GO:0046872">
    <property type="term" value="F:metal ion binding"/>
    <property type="evidence" value="ECO:0007669"/>
    <property type="project" value="UniProtKB-KW"/>
</dbReference>
<dbReference type="PROSITE" id="PS51819">
    <property type="entry name" value="VOC"/>
    <property type="match status" value="1"/>
</dbReference>
<dbReference type="AlphaFoldDB" id="X0YF77"/>
<dbReference type="EMBL" id="BARS01045683">
    <property type="protein sequence ID" value="GAG35466.1"/>
    <property type="molecule type" value="Genomic_DNA"/>
</dbReference>
<evidence type="ECO:0000256" key="1">
    <source>
        <dbReference type="ARBA" id="ARBA00022723"/>
    </source>
</evidence>
<dbReference type="InterPro" id="IPR037523">
    <property type="entry name" value="VOC_core"/>
</dbReference>
<feature type="domain" description="VOC" evidence="2">
    <location>
        <begin position="10"/>
        <end position="149"/>
    </location>
</feature>
<dbReference type="Pfam" id="PF13669">
    <property type="entry name" value="Glyoxalase_4"/>
    <property type="match status" value="1"/>
</dbReference>
<dbReference type="InterPro" id="IPR051785">
    <property type="entry name" value="MMCE/EMCE_epimerase"/>
</dbReference>
<dbReference type="GO" id="GO:0004493">
    <property type="term" value="F:methylmalonyl-CoA epimerase activity"/>
    <property type="evidence" value="ECO:0007669"/>
    <property type="project" value="TreeGrafter"/>
</dbReference>
<accession>X0YF77</accession>
<reference evidence="3" key="1">
    <citation type="journal article" date="2014" name="Front. Microbiol.">
        <title>High frequency of phylogenetically diverse reductive dehalogenase-homologous genes in deep subseafloor sedimentary metagenomes.</title>
        <authorList>
            <person name="Kawai M."/>
            <person name="Futagami T."/>
            <person name="Toyoda A."/>
            <person name="Takaki Y."/>
            <person name="Nishi S."/>
            <person name="Hori S."/>
            <person name="Arai W."/>
            <person name="Tsubouchi T."/>
            <person name="Morono Y."/>
            <person name="Uchiyama I."/>
            <person name="Ito T."/>
            <person name="Fujiyama A."/>
            <person name="Inagaki F."/>
            <person name="Takami H."/>
        </authorList>
    </citation>
    <scope>NUCLEOTIDE SEQUENCE</scope>
    <source>
        <strain evidence="3">Expedition CK06-06</strain>
    </source>
</reference>